<keyword evidence="2" id="KW-0812">Transmembrane</keyword>
<feature type="region of interest" description="Disordered" evidence="1">
    <location>
        <begin position="161"/>
        <end position="189"/>
    </location>
</feature>
<evidence type="ECO:0000256" key="2">
    <source>
        <dbReference type="SAM" id="Phobius"/>
    </source>
</evidence>
<reference evidence="3 4" key="1">
    <citation type="journal article" date="2024" name="G3 (Bethesda)">
        <title>Genome assembly of Hibiscus sabdariffa L. provides insights into metabolisms of medicinal natural products.</title>
        <authorList>
            <person name="Kim T."/>
        </authorList>
    </citation>
    <scope>NUCLEOTIDE SEQUENCE [LARGE SCALE GENOMIC DNA]</scope>
    <source>
        <strain evidence="3">TK-2024</strain>
        <tissue evidence="3">Old leaves</tissue>
    </source>
</reference>
<proteinExistence type="predicted"/>
<gene>
    <name evidence="3" type="ORF">V6N12_028466</name>
</gene>
<evidence type="ECO:0000313" key="4">
    <source>
        <dbReference type="Proteomes" id="UP001472677"/>
    </source>
</evidence>
<keyword evidence="2" id="KW-0472">Membrane</keyword>
<evidence type="ECO:0000313" key="3">
    <source>
        <dbReference type="EMBL" id="KAK8572412.1"/>
    </source>
</evidence>
<dbReference type="EMBL" id="JBBPBM010000008">
    <property type="protein sequence ID" value="KAK8572412.1"/>
    <property type="molecule type" value="Genomic_DNA"/>
</dbReference>
<organism evidence="3 4">
    <name type="scientific">Hibiscus sabdariffa</name>
    <name type="common">roselle</name>
    <dbReference type="NCBI Taxonomy" id="183260"/>
    <lineage>
        <taxon>Eukaryota</taxon>
        <taxon>Viridiplantae</taxon>
        <taxon>Streptophyta</taxon>
        <taxon>Embryophyta</taxon>
        <taxon>Tracheophyta</taxon>
        <taxon>Spermatophyta</taxon>
        <taxon>Magnoliopsida</taxon>
        <taxon>eudicotyledons</taxon>
        <taxon>Gunneridae</taxon>
        <taxon>Pentapetalae</taxon>
        <taxon>rosids</taxon>
        <taxon>malvids</taxon>
        <taxon>Malvales</taxon>
        <taxon>Malvaceae</taxon>
        <taxon>Malvoideae</taxon>
        <taxon>Hibiscus</taxon>
    </lineage>
</organism>
<keyword evidence="2" id="KW-1133">Transmembrane helix</keyword>
<name>A0ABR2F5Z1_9ROSI</name>
<feature type="compositionally biased region" description="Basic residues" evidence="1">
    <location>
        <begin position="163"/>
        <end position="172"/>
    </location>
</feature>
<dbReference type="Proteomes" id="UP001472677">
    <property type="component" value="Unassembled WGS sequence"/>
</dbReference>
<sequence>MQTIQSCIDANYAYNVHEYNSRMLQRVCLCPLVDQIEIGIGYVVGSRSYLWQTISNGSCYGGGDGSALPLFFVLGSGYLVGFFVHVSVGWIASTGVNQFYDSLVHNFSCRSRWLEAFSQHDVDGVHSNKSERKVVAMNDQPSQALVIGTDRQKNIGFSIGKSKSSKCAHHNKKDVDGNANASKKAHLTL</sequence>
<feature type="transmembrane region" description="Helical" evidence="2">
    <location>
        <begin position="70"/>
        <end position="92"/>
    </location>
</feature>
<evidence type="ECO:0000256" key="1">
    <source>
        <dbReference type="SAM" id="MobiDB-lite"/>
    </source>
</evidence>
<keyword evidence="4" id="KW-1185">Reference proteome</keyword>
<accession>A0ABR2F5Z1</accession>
<protein>
    <submittedName>
        <fullName evidence="3">Uncharacterized protein</fullName>
    </submittedName>
</protein>
<comment type="caution">
    <text evidence="3">The sequence shown here is derived from an EMBL/GenBank/DDBJ whole genome shotgun (WGS) entry which is preliminary data.</text>
</comment>